<dbReference type="GeneID" id="136078464"/>
<sequence length="504" mass="57515">MEKNIRSGNTLDDYLINSINEEKMVWREILKIVVDAILFCAKNNIALRGSNEKIGDPNCGIFLNLIEFASHYHRTLKERIEKHKKGSVSYFSPIIQNEIIKLIGDKTRNEIISRIKKSKYYTILFDCTPDISKKEQMSQMIRYVHVDSNGKVMIEESFIDFIHSHEKTGEGLTTEILNKLEGDKLDINDARGQGYDNGANMAGKYKGVRARILEINSLAIFIPCAAHNLNLAGVHAGSTSPEKITFLGTVQRLFNFFSSSTTRWEILMKSLKLTLKSFSDTRWSSKANAITSLSLHLSEVKKGMESISNDLSNPEAVSNAKNLLLLINYRFICTLSMWNKILQCIDRTNKALQRKDISIDHAAKLIDALRCTLQGLREADFEQNFQEAKNLAETMNLQAGFPDKRKKKVKKMANYEATDEGSNMTPEHLFKMQIYKIFDTLLSQLGWRYEQLELSAMIFPFCMIDFLDNELGIVEKDLVYVQESSSFTMDLINHRGLDLHSAFV</sequence>
<dbReference type="SUPFAM" id="SSF53098">
    <property type="entry name" value="Ribonuclease H-like"/>
    <property type="match status" value="1"/>
</dbReference>
<protein>
    <submittedName>
        <fullName evidence="3">Zinc finger MYM-type protein 1-like</fullName>
    </submittedName>
</protein>
<dbReference type="PANTHER" id="PTHR45749:SF21">
    <property type="entry name" value="DUF4371 DOMAIN-CONTAINING PROTEIN"/>
    <property type="match status" value="1"/>
</dbReference>
<dbReference type="Proteomes" id="UP001652625">
    <property type="component" value="Chromosome 03"/>
</dbReference>
<dbReference type="Pfam" id="PF14291">
    <property type="entry name" value="DUF4371"/>
    <property type="match status" value="1"/>
</dbReference>
<dbReference type="InterPro" id="IPR025398">
    <property type="entry name" value="DUF4371"/>
</dbReference>
<organism evidence="2 3">
    <name type="scientific">Hydra vulgaris</name>
    <name type="common">Hydra</name>
    <name type="synonym">Hydra attenuata</name>
    <dbReference type="NCBI Taxonomy" id="6087"/>
    <lineage>
        <taxon>Eukaryota</taxon>
        <taxon>Metazoa</taxon>
        <taxon>Cnidaria</taxon>
        <taxon>Hydrozoa</taxon>
        <taxon>Hydroidolina</taxon>
        <taxon>Anthoathecata</taxon>
        <taxon>Aplanulata</taxon>
        <taxon>Hydridae</taxon>
        <taxon>Hydra</taxon>
    </lineage>
</organism>
<gene>
    <name evidence="3" type="primary">LOC136078464</name>
</gene>
<accession>A0ABM4BML0</accession>
<evidence type="ECO:0000259" key="1">
    <source>
        <dbReference type="Pfam" id="PF14291"/>
    </source>
</evidence>
<keyword evidence="2" id="KW-1185">Reference proteome</keyword>
<proteinExistence type="predicted"/>
<dbReference type="RefSeq" id="XP_065650308.1">
    <property type="nucleotide sequence ID" value="XM_065794236.1"/>
</dbReference>
<feature type="domain" description="DUF4371" evidence="1">
    <location>
        <begin position="4"/>
        <end position="207"/>
    </location>
</feature>
<reference evidence="3" key="1">
    <citation type="submission" date="2025-08" db="UniProtKB">
        <authorList>
            <consortium name="RefSeq"/>
        </authorList>
    </citation>
    <scope>IDENTIFICATION</scope>
</reference>
<evidence type="ECO:0000313" key="3">
    <source>
        <dbReference type="RefSeq" id="XP_065650308.1"/>
    </source>
</evidence>
<name>A0ABM4BML0_HYDVU</name>
<dbReference type="PANTHER" id="PTHR45749">
    <property type="match status" value="1"/>
</dbReference>
<evidence type="ECO:0000313" key="2">
    <source>
        <dbReference type="Proteomes" id="UP001652625"/>
    </source>
</evidence>
<dbReference type="InterPro" id="IPR012337">
    <property type="entry name" value="RNaseH-like_sf"/>
</dbReference>